<keyword evidence="3 6" id="KW-0812">Transmembrane</keyword>
<comment type="similarity">
    <text evidence="2">Belongs to the acetate uptake transporter (AceTr) (TC 2.A.96) family.</text>
</comment>
<evidence type="ECO:0000256" key="1">
    <source>
        <dbReference type="ARBA" id="ARBA00004141"/>
    </source>
</evidence>
<proteinExistence type="inferred from homology"/>
<gene>
    <name evidence="7" type="ORF">BN1723_007495</name>
</gene>
<comment type="subcellular location">
    <subcellularLocation>
        <location evidence="1">Membrane</location>
        <topology evidence="1">Multi-pass membrane protein</topology>
    </subcellularLocation>
</comment>
<evidence type="ECO:0000256" key="2">
    <source>
        <dbReference type="ARBA" id="ARBA00005587"/>
    </source>
</evidence>
<dbReference type="GO" id="GO:0015123">
    <property type="term" value="F:acetate transmembrane transporter activity"/>
    <property type="evidence" value="ECO:0007669"/>
    <property type="project" value="TreeGrafter"/>
</dbReference>
<name>A0A0G4NLV1_VERLO</name>
<dbReference type="AlphaFoldDB" id="A0A0G4NLV1"/>
<feature type="transmembrane region" description="Helical" evidence="6">
    <location>
        <begin position="120"/>
        <end position="139"/>
    </location>
</feature>
<evidence type="ECO:0000313" key="7">
    <source>
        <dbReference type="EMBL" id="CRK47356.1"/>
    </source>
</evidence>
<keyword evidence="5 6" id="KW-0472">Membrane</keyword>
<feature type="transmembrane region" description="Helical" evidence="6">
    <location>
        <begin position="173"/>
        <end position="197"/>
    </location>
</feature>
<dbReference type="Pfam" id="PF01184">
    <property type="entry name" value="Gpr1_Fun34_YaaH"/>
    <property type="match status" value="1"/>
</dbReference>
<evidence type="ECO:0000256" key="3">
    <source>
        <dbReference type="ARBA" id="ARBA00022692"/>
    </source>
</evidence>
<dbReference type="PANTHER" id="PTHR31123">
    <property type="entry name" value="ACCUMULATION OF DYADS PROTEIN 2-RELATED"/>
    <property type="match status" value="1"/>
</dbReference>
<feature type="transmembrane region" description="Helical" evidence="6">
    <location>
        <begin position="67"/>
        <end position="85"/>
    </location>
</feature>
<accession>A0A0G4NLV1</accession>
<sequence length="254" mass="27584">MVTESTAESRQDMDRQQYGVVKLVISKDHGHEGKLISKSYISDATKIAQQNIITVIPTNSWFNGDTALPIGAFATTLTTLSLSLVEWRGVTITNVYVGNFFFIAALGLLISAQWELSVALFYAGYAAILTPSFGIADAYGDDVAQFNNALGFFMILWAVFVLTFLIASLPSNLVFIAIFALVDLGFILVAASYLAAADGSHSASIALKKAPGVFCFLAGLVGWYLTLHLLIKDDLYELPLGDTSGYFPKTRKRN</sequence>
<feature type="transmembrane region" description="Helical" evidence="6">
    <location>
        <begin position="97"/>
        <end position="114"/>
    </location>
</feature>
<dbReference type="InterPro" id="IPR000791">
    <property type="entry name" value="Gpr1/Fun34/SatP-like"/>
</dbReference>
<dbReference type="GO" id="GO:0005886">
    <property type="term" value="C:plasma membrane"/>
    <property type="evidence" value="ECO:0007669"/>
    <property type="project" value="TreeGrafter"/>
</dbReference>
<dbReference type="InterPro" id="IPR051633">
    <property type="entry name" value="AceTr"/>
</dbReference>
<evidence type="ECO:0000313" key="8">
    <source>
        <dbReference type="Proteomes" id="UP000045706"/>
    </source>
</evidence>
<feature type="transmembrane region" description="Helical" evidence="6">
    <location>
        <begin position="209"/>
        <end position="231"/>
    </location>
</feature>
<keyword evidence="4 6" id="KW-1133">Transmembrane helix</keyword>
<evidence type="ECO:0000256" key="4">
    <source>
        <dbReference type="ARBA" id="ARBA00022989"/>
    </source>
</evidence>
<feature type="transmembrane region" description="Helical" evidence="6">
    <location>
        <begin position="146"/>
        <end position="167"/>
    </location>
</feature>
<evidence type="ECO:0000256" key="5">
    <source>
        <dbReference type="ARBA" id="ARBA00023136"/>
    </source>
</evidence>
<organism evidence="7 8">
    <name type="scientific">Verticillium longisporum</name>
    <name type="common">Verticillium dahliae var. longisporum</name>
    <dbReference type="NCBI Taxonomy" id="100787"/>
    <lineage>
        <taxon>Eukaryota</taxon>
        <taxon>Fungi</taxon>
        <taxon>Dikarya</taxon>
        <taxon>Ascomycota</taxon>
        <taxon>Pezizomycotina</taxon>
        <taxon>Sordariomycetes</taxon>
        <taxon>Hypocreomycetidae</taxon>
        <taxon>Glomerellales</taxon>
        <taxon>Plectosphaerellaceae</taxon>
        <taxon>Verticillium</taxon>
    </lineage>
</organism>
<dbReference type="EMBL" id="CVQI01036495">
    <property type="protein sequence ID" value="CRK47356.1"/>
    <property type="molecule type" value="Genomic_DNA"/>
</dbReference>
<reference evidence="8" key="1">
    <citation type="submission" date="2015-05" db="EMBL/GenBank/DDBJ databases">
        <authorList>
            <person name="Fogelqvist Johan"/>
        </authorList>
    </citation>
    <scope>NUCLEOTIDE SEQUENCE [LARGE SCALE GENOMIC DNA]</scope>
</reference>
<protein>
    <submittedName>
        <fullName evidence="7">Uncharacterized protein</fullName>
    </submittedName>
</protein>
<dbReference type="Proteomes" id="UP000045706">
    <property type="component" value="Unassembled WGS sequence"/>
</dbReference>
<dbReference type="PANTHER" id="PTHR31123:SF7">
    <property type="entry name" value="MARVEL DOMAIN-CONTAINING PROTEIN"/>
    <property type="match status" value="1"/>
</dbReference>
<evidence type="ECO:0000256" key="6">
    <source>
        <dbReference type="SAM" id="Phobius"/>
    </source>
</evidence>